<dbReference type="RefSeq" id="WP_124237800.1">
    <property type="nucleotide sequence ID" value="NZ_JBHUFI010000018.1"/>
</dbReference>
<dbReference type="Pfam" id="PF01872">
    <property type="entry name" value="RibD_C"/>
    <property type="match status" value="1"/>
</dbReference>
<dbReference type="Proteomes" id="UP000275225">
    <property type="component" value="Unassembled WGS sequence"/>
</dbReference>
<name>A0A3N6W3Z3_9ACTN</name>
<dbReference type="SUPFAM" id="SSF53597">
    <property type="entry name" value="Dihydrofolate reductase-like"/>
    <property type="match status" value="1"/>
</dbReference>
<evidence type="ECO:0000313" key="3">
    <source>
        <dbReference type="Proteomes" id="UP000275225"/>
    </source>
</evidence>
<protein>
    <submittedName>
        <fullName evidence="2">Dihydrofolate reductase</fullName>
    </submittedName>
</protein>
<dbReference type="OrthoDB" id="2313602at2"/>
<evidence type="ECO:0000313" key="2">
    <source>
        <dbReference type="EMBL" id="RQN02256.1"/>
    </source>
</evidence>
<dbReference type="InterPro" id="IPR024072">
    <property type="entry name" value="DHFR-like_dom_sf"/>
</dbReference>
<dbReference type="PANTHER" id="PTHR38011">
    <property type="entry name" value="DIHYDROFOLATE REDUCTASE FAMILY PROTEIN (AFU_ORTHOLOGUE AFUA_8G06820)"/>
    <property type="match status" value="1"/>
</dbReference>
<dbReference type="InterPro" id="IPR002734">
    <property type="entry name" value="RibDG_C"/>
</dbReference>
<comment type="caution">
    <text evidence="2">The sequence shown here is derived from an EMBL/GenBank/DDBJ whole genome shotgun (WGS) entry which is preliminary data.</text>
</comment>
<dbReference type="GO" id="GO:0008703">
    <property type="term" value="F:5-amino-6-(5-phosphoribosylamino)uracil reductase activity"/>
    <property type="evidence" value="ECO:0007669"/>
    <property type="project" value="InterPro"/>
</dbReference>
<sequence length="180" mass="19251">MTTFLYSASMSLDGYIAGRDGDMSWLKPYLRPDPLIDELVPQVDVIVSGRRTYDGDDPNAGDPEHEGAFEGRWKGTQVVLTRRPLSGPPADVVVAGTLAEAVDAARTAAGPDGLVNVLGADVARQCLDEGVLDEVLVFIVPVLLGGGTRLLEGTRRPYALDRIREAMTPSAAALWFRVGS</sequence>
<dbReference type="EMBL" id="RQJX01000023">
    <property type="protein sequence ID" value="RQN02256.1"/>
    <property type="molecule type" value="Genomic_DNA"/>
</dbReference>
<dbReference type="PANTHER" id="PTHR38011:SF11">
    <property type="entry name" value="2,5-DIAMINO-6-RIBOSYLAMINO-4(3H)-PYRIMIDINONE 5'-PHOSPHATE REDUCTASE"/>
    <property type="match status" value="1"/>
</dbReference>
<dbReference type="GO" id="GO:0009231">
    <property type="term" value="P:riboflavin biosynthetic process"/>
    <property type="evidence" value="ECO:0007669"/>
    <property type="project" value="InterPro"/>
</dbReference>
<proteinExistence type="predicted"/>
<evidence type="ECO:0000259" key="1">
    <source>
        <dbReference type="Pfam" id="PF01872"/>
    </source>
</evidence>
<feature type="domain" description="Bacterial bifunctional deaminase-reductase C-terminal" evidence="1">
    <location>
        <begin position="7"/>
        <end position="154"/>
    </location>
</feature>
<organism evidence="2 3">
    <name type="scientific">Aeromicrobium camelliae</name>
    <dbReference type="NCBI Taxonomy" id="1538144"/>
    <lineage>
        <taxon>Bacteria</taxon>
        <taxon>Bacillati</taxon>
        <taxon>Actinomycetota</taxon>
        <taxon>Actinomycetes</taxon>
        <taxon>Propionibacteriales</taxon>
        <taxon>Nocardioidaceae</taxon>
        <taxon>Aeromicrobium</taxon>
    </lineage>
</organism>
<dbReference type="AlphaFoldDB" id="A0A3N6W3Z3"/>
<keyword evidence="3" id="KW-1185">Reference proteome</keyword>
<gene>
    <name evidence="2" type="ORF">EHW97_14045</name>
</gene>
<dbReference type="InterPro" id="IPR050765">
    <property type="entry name" value="Riboflavin_Biosynth_HTPR"/>
</dbReference>
<reference evidence="2 3" key="1">
    <citation type="submission" date="2018-11" db="EMBL/GenBank/DDBJ databases">
        <authorList>
            <person name="Li F."/>
        </authorList>
    </citation>
    <scope>NUCLEOTIDE SEQUENCE [LARGE SCALE GENOMIC DNA]</scope>
    <source>
        <strain evidence="2 3">YS17T</strain>
    </source>
</reference>
<accession>A0A3N6W3Z3</accession>
<dbReference type="Gene3D" id="3.40.430.10">
    <property type="entry name" value="Dihydrofolate Reductase, subunit A"/>
    <property type="match status" value="1"/>
</dbReference>